<dbReference type="PANTHER" id="PTHR31479:SF31">
    <property type="entry name" value="ALPHA_BETA-HYDROLASES SUPERFAMILY PROTEIN"/>
    <property type="match status" value="1"/>
</dbReference>
<dbReference type="InterPro" id="IPR029058">
    <property type="entry name" value="AB_hydrolase_fold"/>
</dbReference>
<comment type="caution">
    <text evidence="2">The sequence shown here is derived from an EMBL/GenBank/DDBJ whole genome shotgun (WGS) entry which is preliminary data.</text>
</comment>
<evidence type="ECO:0000313" key="2">
    <source>
        <dbReference type="EMBL" id="PON96823.1"/>
    </source>
</evidence>
<proteinExistence type="predicted"/>
<accession>A0A2P5FGA7</accession>
<feature type="compositionally biased region" description="Basic residues" evidence="1">
    <location>
        <begin position="230"/>
        <end position="239"/>
    </location>
</feature>
<feature type="region of interest" description="Disordered" evidence="1">
    <location>
        <begin position="229"/>
        <end position="250"/>
    </location>
</feature>
<evidence type="ECO:0000313" key="3">
    <source>
        <dbReference type="Proteomes" id="UP000237000"/>
    </source>
</evidence>
<dbReference type="InParanoid" id="A0A2P5FGA7"/>
<organism evidence="2 3">
    <name type="scientific">Trema orientale</name>
    <name type="common">Charcoal tree</name>
    <name type="synonym">Celtis orientalis</name>
    <dbReference type="NCBI Taxonomy" id="63057"/>
    <lineage>
        <taxon>Eukaryota</taxon>
        <taxon>Viridiplantae</taxon>
        <taxon>Streptophyta</taxon>
        <taxon>Embryophyta</taxon>
        <taxon>Tracheophyta</taxon>
        <taxon>Spermatophyta</taxon>
        <taxon>Magnoliopsida</taxon>
        <taxon>eudicotyledons</taxon>
        <taxon>Gunneridae</taxon>
        <taxon>Pentapetalae</taxon>
        <taxon>rosids</taxon>
        <taxon>fabids</taxon>
        <taxon>Rosales</taxon>
        <taxon>Cannabaceae</taxon>
        <taxon>Trema</taxon>
    </lineage>
</organism>
<name>A0A2P5FGA7_TREOI</name>
<dbReference type="Gene3D" id="3.40.50.1820">
    <property type="entry name" value="alpha/beta hydrolase"/>
    <property type="match status" value="1"/>
</dbReference>
<dbReference type="AlphaFoldDB" id="A0A2P5FGA7"/>
<reference evidence="3" key="1">
    <citation type="submission" date="2016-06" db="EMBL/GenBank/DDBJ databases">
        <title>Parallel loss of symbiosis genes in relatives of nitrogen-fixing non-legume Parasponia.</title>
        <authorList>
            <person name="Van Velzen R."/>
            <person name="Holmer R."/>
            <person name="Bu F."/>
            <person name="Rutten L."/>
            <person name="Van Zeijl A."/>
            <person name="Liu W."/>
            <person name="Santuari L."/>
            <person name="Cao Q."/>
            <person name="Sharma T."/>
            <person name="Shen D."/>
            <person name="Roswanjaya Y."/>
            <person name="Wardhani T."/>
            <person name="Kalhor M.S."/>
            <person name="Jansen J."/>
            <person name="Van den Hoogen J."/>
            <person name="Gungor B."/>
            <person name="Hartog M."/>
            <person name="Hontelez J."/>
            <person name="Verver J."/>
            <person name="Yang W.-C."/>
            <person name="Schijlen E."/>
            <person name="Repin R."/>
            <person name="Schilthuizen M."/>
            <person name="Schranz E."/>
            <person name="Heidstra R."/>
            <person name="Miyata K."/>
            <person name="Fedorova E."/>
            <person name="Kohlen W."/>
            <person name="Bisseling T."/>
            <person name="Smit S."/>
            <person name="Geurts R."/>
        </authorList>
    </citation>
    <scope>NUCLEOTIDE SEQUENCE [LARGE SCALE GENOMIC DNA]</scope>
    <source>
        <strain evidence="3">cv. RG33-2</strain>
    </source>
</reference>
<protein>
    <submittedName>
        <fullName evidence="2">Fungal lipase-like domain containing protein</fullName>
    </submittedName>
</protein>
<keyword evidence="3" id="KW-1185">Reference proteome</keyword>
<dbReference type="EMBL" id="JXTC01000035">
    <property type="protein sequence ID" value="PON96823.1"/>
    <property type="molecule type" value="Genomic_DNA"/>
</dbReference>
<dbReference type="OrthoDB" id="58570at2759"/>
<dbReference type="STRING" id="63057.A0A2P5FGA7"/>
<dbReference type="SUPFAM" id="SSF53474">
    <property type="entry name" value="alpha/beta-Hydrolases"/>
    <property type="match status" value="1"/>
</dbReference>
<dbReference type="Proteomes" id="UP000237000">
    <property type="component" value="Unassembled WGS sequence"/>
</dbReference>
<evidence type="ECO:0000256" key="1">
    <source>
        <dbReference type="SAM" id="MobiDB-lite"/>
    </source>
</evidence>
<gene>
    <name evidence="2" type="ORF">TorRG33x02_072020</name>
</gene>
<sequence>MSFPIEIFRVTGPSHLTSVDWKNTHHRRAIAASLVEGAYKIERDRQENRQGPQAEAPPYREFFHFNLNHVLIDHVDHSFFGAVYEFKYPSYPHFFPTNDTVPKPPKYVVALRGTLTQPDTRSRDLKLDLQCILNRIHHSSRVQLATETIHRLVSVAGAGNVWLAGHSLGSAIGLLAGKNMAKMGLPLETYLFNPPFISAPIERIKEERVRTGIRIAGSVMKAGLNAVVKGGRHHHHHHQSQSETETEIEAAQDRDSFAALSGWFPHLFVNPADHICSGYIGYFEHRKKMEEIGAGGIGRVATMSSVESILSGAMGKDSEPYDLIPSALLTVNQTPSPDFRRAHGVEQWWNPNFHYRSLTYQFTH</sequence>
<dbReference type="PANTHER" id="PTHR31479">
    <property type="entry name" value="ALPHA/BETA-HYDROLASES SUPERFAMILY PROTEIN"/>
    <property type="match status" value="1"/>
</dbReference>